<proteinExistence type="predicted"/>
<dbReference type="AlphaFoldDB" id="A0A2T0M027"/>
<organism evidence="2 3">
    <name type="scientific">Prauserella shujinwangii</name>
    <dbReference type="NCBI Taxonomy" id="1453103"/>
    <lineage>
        <taxon>Bacteria</taxon>
        <taxon>Bacillati</taxon>
        <taxon>Actinomycetota</taxon>
        <taxon>Actinomycetes</taxon>
        <taxon>Pseudonocardiales</taxon>
        <taxon>Pseudonocardiaceae</taxon>
        <taxon>Prauserella</taxon>
    </lineage>
</organism>
<dbReference type="PANTHER" id="PTHR30163:SF8">
    <property type="entry name" value="LYTIC MUREIN TRANSGLYCOSYLASE"/>
    <property type="match status" value="1"/>
</dbReference>
<comment type="caution">
    <text evidence="2">The sequence shown here is derived from an EMBL/GenBank/DDBJ whole genome shotgun (WGS) entry which is preliminary data.</text>
</comment>
<name>A0A2T0M027_9PSEU</name>
<sequence length="259" mass="28034">MVDSTPPPRVLGRLLLVLLLVGTGLTLILTVGITKDEPDSTFTVPERRPQPHAAVPRAAVRAPVDRPNASDQVELDAWAERVSATTEVPARVVAAYGRAEMWLRGERPSCGLSWGTLAGIGRMESRHGQLDGNRIGQDGRPDRPIVGVPLDGSPGVRAIRDTDGGRLDGDRAWDRAVGPMQFLPETWRRWGVRATRDGARPDPQDIDDAALTAARFLCADGRDLRDPRDWWDAVLAYNASVSYAQDVLSGAEAYAASAS</sequence>
<evidence type="ECO:0000256" key="1">
    <source>
        <dbReference type="SAM" id="MobiDB-lite"/>
    </source>
</evidence>
<dbReference type="CDD" id="cd13399">
    <property type="entry name" value="Slt35-like"/>
    <property type="match status" value="1"/>
</dbReference>
<evidence type="ECO:0000313" key="2">
    <source>
        <dbReference type="EMBL" id="PRX49954.1"/>
    </source>
</evidence>
<dbReference type="Proteomes" id="UP000238362">
    <property type="component" value="Unassembled WGS sequence"/>
</dbReference>
<dbReference type="InterPro" id="IPR023346">
    <property type="entry name" value="Lysozyme-like_dom_sf"/>
</dbReference>
<gene>
    <name evidence="2" type="ORF">B0I33_10269</name>
</gene>
<dbReference type="PANTHER" id="PTHR30163">
    <property type="entry name" value="MEMBRANE-BOUND LYTIC MUREIN TRANSGLYCOSYLASE B"/>
    <property type="match status" value="1"/>
</dbReference>
<evidence type="ECO:0000313" key="3">
    <source>
        <dbReference type="Proteomes" id="UP000238362"/>
    </source>
</evidence>
<dbReference type="GO" id="GO:0009253">
    <property type="term" value="P:peptidoglycan catabolic process"/>
    <property type="evidence" value="ECO:0007669"/>
    <property type="project" value="TreeGrafter"/>
</dbReference>
<feature type="region of interest" description="Disordered" evidence="1">
    <location>
        <begin position="132"/>
        <end position="154"/>
    </location>
</feature>
<dbReference type="InterPro" id="IPR043426">
    <property type="entry name" value="MltB-like"/>
</dbReference>
<dbReference type="GO" id="GO:0008933">
    <property type="term" value="F:peptidoglycan lytic transglycosylase activity"/>
    <property type="evidence" value="ECO:0007669"/>
    <property type="project" value="TreeGrafter"/>
</dbReference>
<dbReference type="EMBL" id="PVNH01000002">
    <property type="protein sequence ID" value="PRX49954.1"/>
    <property type="molecule type" value="Genomic_DNA"/>
</dbReference>
<dbReference type="SUPFAM" id="SSF53955">
    <property type="entry name" value="Lysozyme-like"/>
    <property type="match status" value="1"/>
</dbReference>
<evidence type="ECO:0008006" key="4">
    <source>
        <dbReference type="Google" id="ProtNLM"/>
    </source>
</evidence>
<keyword evidence="3" id="KW-1185">Reference proteome</keyword>
<reference evidence="2 3" key="1">
    <citation type="submission" date="2018-03" db="EMBL/GenBank/DDBJ databases">
        <title>Genomic Encyclopedia of Type Strains, Phase III (KMG-III): the genomes of soil and plant-associated and newly described type strains.</title>
        <authorList>
            <person name="Whitman W."/>
        </authorList>
    </citation>
    <scope>NUCLEOTIDE SEQUENCE [LARGE SCALE GENOMIC DNA]</scope>
    <source>
        <strain evidence="2 3">CGMCC 4.7125</strain>
    </source>
</reference>
<dbReference type="RefSeq" id="WP_245900427.1">
    <property type="nucleotide sequence ID" value="NZ_PVNH01000002.1"/>
</dbReference>
<protein>
    <recommendedName>
        <fullName evidence="4">Membrane-bound lytic murein transglycosylase B</fullName>
    </recommendedName>
</protein>
<dbReference type="Gene3D" id="1.10.530.10">
    <property type="match status" value="1"/>
</dbReference>
<accession>A0A2T0M027</accession>